<dbReference type="EMBL" id="JACRTL010000003">
    <property type="protein sequence ID" value="MBC8610721.1"/>
    <property type="molecule type" value="Genomic_DNA"/>
</dbReference>
<dbReference type="CDD" id="cd06267">
    <property type="entry name" value="PBP1_LacI_sugar_binding-like"/>
    <property type="match status" value="1"/>
</dbReference>
<dbReference type="InterPro" id="IPR028082">
    <property type="entry name" value="Peripla_BP_I"/>
</dbReference>
<feature type="domain" description="HTH lacI-type" evidence="4">
    <location>
        <begin position="8"/>
        <end position="62"/>
    </location>
</feature>
<dbReference type="RefSeq" id="WP_187536418.1">
    <property type="nucleotide sequence ID" value="NZ_JACRTL010000003.1"/>
</dbReference>
<dbReference type="Gene3D" id="3.40.50.2300">
    <property type="match status" value="2"/>
</dbReference>
<name>A0A8J6TRG3_9FIRM</name>
<dbReference type="SMART" id="SM00354">
    <property type="entry name" value="HTH_LACI"/>
    <property type="match status" value="1"/>
</dbReference>
<evidence type="ECO:0000313" key="5">
    <source>
        <dbReference type="EMBL" id="MBC8610721.1"/>
    </source>
</evidence>
<evidence type="ECO:0000256" key="2">
    <source>
        <dbReference type="ARBA" id="ARBA00023125"/>
    </source>
</evidence>
<dbReference type="InterPro" id="IPR000843">
    <property type="entry name" value="HTH_LacI"/>
</dbReference>
<dbReference type="GO" id="GO:0003700">
    <property type="term" value="F:DNA-binding transcription factor activity"/>
    <property type="evidence" value="ECO:0007669"/>
    <property type="project" value="TreeGrafter"/>
</dbReference>
<evidence type="ECO:0000256" key="3">
    <source>
        <dbReference type="ARBA" id="ARBA00023163"/>
    </source>
</evidence>
<comment type="caution">
    <text evidence="5">The sequence shown here is derived from an EMBL/GenBank/DDBJ whole genome shotgun (WGS) entry which is preliminary data.</text>
</comment>
<keyword evidence="2 5" id="KW-0238">DNA-binding</keyword>
<dbReference type="SUPFAM" id="SSF53822">
    <property type="entry name" value="Periplasmic binding protein-like I"/>
    <property type="match status" value="1"/>
</dbReference>
<dbReference type="InterPro" id="IPR046335">
    <property type="entry name" value="LacI/GalR-like_sensor"/>
</dbReference>
<dbReference type="AlphaFoldDB" id="A0A8J6TRG3"/>
<keyword evidence="1" id="KW-0805">Transcription regulation</keyword>
<evidence type="ECO:0000256" key="1">
    <source>
        <dbReference type="ARBA" id="ARBA00023015"/>
    </source>
</evidence>
<gene>
    <name evidence="5" type="ORF">H8702_06235</name>
</gene>
<organism evidence="5 6">
    <name type="scientific">Massiliimalia timonensis</name>
    <dbReference type="NCBI Taxonomy" id="1987501"/>
    <lineage>
        <taxon>Bacteria</taxon>
        <taxon>Bacillati</taxon>
        <taxon>Bacillota</taxon>
        <taxon>Clostridia</taxon>
        <taxon>Eubacteriales</taxon>
        <taxon>Oscillospiraceae</taxon>
        <taxon>Massiliimalia</taxon>
    </lineage>
</organism>
<accession>A0A8J6TRG3</accession>
<evidence type="ECO:0000313" key="6">
    <source>
        <dbReference type="Proteomes" id="UP000632659"/>
    </source>
</evidence>
<keyword evidence="3" id="KW-0804">Transcription</keyword>
<dbReference type="Gene3D" id="1.10.260.40">
    <property type="entry name" value="lambda repressor-like DNA-binding domains"/>
    <property type="match status" value="1"/>
</dbReference>
<dbReference type="InterPro" id="IPR010982">
    <property type="entry name" value="Lambda_DNA-bd_dom_sf"/>
</dbReference>
<dbReference type="Proteomes" id="UP000632659">
    <property type="component" value="Unassembled WGS sequence"/>
</dbReference>
<protein>
    <submittedName>
        <fullName evidence="5">LacI family DNA-binding transcriptional regulator</fullName>
    </submittedName>
</protein>
<keyword evidence="6" id="KW-1185">Reference proteome</keyword>
<proteinExistence type="predicted"/>
<dbReference type="PROSITE" id="PS50932">
    <property type="entry name" value="HTH_LACI_2"/>
    <property type="match status" value="1"/>
</dbReference>
<dbReference type="CDD" id="cd01392">
    <property type="entry name" value="HTH_LacI"/>
    <property type="match status" value="1"/>
</dbReference>
<reference evidence="5" key="1">
    <citation type="submission" date="2020-08" db="EMBL/GenBank/DDBJ databases">
        <title>Genome public.</title>
        <authorList>
            <person name="Liu C."/>
            <person name="Sun Q."/>
        </authorList>
    </citation>
    <scope>NUCLEOTIDE SEQUENCE</scope>
    <source>
        <strain evidence="5">NSJ-15</strain>
    </source>
</reference>
<dbReference type="Pfam" id="PF00356">
    <property type="entry name" value="LacI"/>
    <property type="match status" value="1"/>
</dbReference>
<sequence length="346" mass="38710">MKEGNKKATIYDIAKLSGVAPGTVSRALNHIGYVKKETVEKVESAAKALNYIPTRAAQSLKTKCTGLLLVAIPDMENPFYVQMISAIQAEVRNNGYSMILYYTDGAIEYEVKAFEMMREHIADGMIMVNLNDITSYVPYLKRAHLPLVLCQMSDHMGEEYQEYGFDDICVDTKRSIMELVDRFCERGYQEIGYIGGNPKIFAFADRYQGYCDSLSKHHLLLEERFVVLSENWLEQDGYEAAKALYSRGKLPSAICFSHDLMAVGAMRFFKEQGISLPEELAVSGLDNIDVCEKIAPSLTSVCIHQNQMGRLAAQKVLSRIQQGESEGFTKTVLTGEIIRRASSGKA</sequence>
<dbReference type="GO" id="GO:0000976">
    <property type="term" value="F:transcription cis-regulatory region binding"/>
    <property type="evidence" value="ECO:0007669"/>
    <property type="project" value="TreeGrafter"/>
</dbReference>
<dbReference type="PANTHER" id="PTHR30146:SF109">
    <property type="entry name" value="HTH-TYPE TRANSCRIPTIONAL REGULATOR GALS"/>
    <property type="match status" value="1"/>
</dbReference>
<evidence type="ECO:0000259" key="4">
    <source>
        <dbReference type="PROSITE" id="PS50932"/>
    </source>
</evidence>
<dbReference type="Pfam" id="PF13377">
    <property type="entry name" value="Peripla_BP_3"/>
    <property type="match status" value="1"/>
</dbReference>
<dbReference type="PANTHER" id="PTHR30146">
    <property type="entry name" value="LACI-RELATED TRANSCRIPTIONAL REPRESSOR"/>
    <property type="match status" value="1"/>
</dbReference>
<dbReference type="SUPFAM" id="SSF47413">
    <property type="entry name" value="lambda repressor-like DNA-binding domains"/>
    <property type="match status" value="1"/>
</dbReference>